<evidence type="ECO:0000259" key="1">
    <source>
        <dbReference type="Pfam" id="PF13619"/>
    </source>
</evidence>
<protein>
    <submittedName>
        <fullName evidence="2">Unannotated protein</fullName>
    </submittedName>
</protein>
<dbReference type="PROSITE" id="PS51257">
    <property type="entry name" value="PROKAR_LIPOPROTEIN"/>
    <property type="match status" value="1"/>
</dbReference>
<evidence type="ECO:0000313" key="2">
    <source>
        <dbReference type="EMBL" id="CAB4821215.1"/>
    </source>
</evidence>
<dbReference type="AlphaFoldDB" id="A0A6J6ZKA0"/>
<reference evidence="2" key="1">
    <citation type="submission" date="2020-05" db="EMBL/GenBank/DDBJ databases">
        <authorList>
            <person name="Chiriac C."/>
            <person name="Salcher M."/>
            <person name="Ghai R."/>
            <person name="Kavagutti S V."/>
        </authorList>
    </citation>
    <scope>NUCLEOTIDE SEQUENCE</scope>
</reference>
<gene>
    <name evidence="2" type="ORF">UFOPK3161_00568</name>
</gene>
<dbReference type="Pfam" id="PF13619">
    <property type="entry name" value="KTSC"/>
    <property type="match status" value="1"/>
</dbReference>
<feature type="domain" description="KTSC" evidence="1">
    <location>
        <begin position="45"/>
        <end position="88"/>
    </location>
</feature>
<dbReference type="InterPro" id="IPR025309">
    <property type="entry name" value="KTSC_dom"/>
</dbReference>
<proteinExistence type="predicted"/>
<sequence>MKRTFLLLLSVGLLSGCGNSNEPASSPQVEVQTVVGTNGLLISIQSDNIRAAGYDANSMTMTVQFNNGYTYEYYGISAELWTSFVAAQPHPWSQVGYPRLVQAGVPYKRIR</sequence>
<name>A0A6J6ZKA0_9ZZZZ</name>
<accession>A0A6J6ZKA0</accession>
<organism evidence="2">
    <name type="scientific">freshwater metagenome</name>
    <dbReference type="NCBI Taxonomy" id="449393"/>
    <lineage>
        <taxon>unclassified sequences</taxon>
        <taxon>metagenomes</taxon>
        <taxon>ecological metagenomes</taxon>
    </lineage>
</organism>
<dbReference type="EMBL" id="CAFABC010000009">
    <property type="protein sequence ID" value="CAB4821215.1"/>
    <property type="molecule type" value="Genomic_DNA"/>
</dbReference>